<protein>
    <recommendedName>
        <fullName evidence="1">Reverse transcriptase zinc-binding domain-containing protein</fullName>
    </recommendedName>
</protein>
<dbReference type="EMBL" id="JACGWN010000007">
    <property type="protein sequence ID" value="KAL0444922.1"/>
    <property type="molecule type" value="Genomic_DNA"/>
</dbReference>
<evidence type="ECO:0000259" key="1">
    <source>
        <dbReference type="Pfam" id="PF13966"/>
    </source>
</evidence>
<evidence type="ECO:0000313" key="2">
    <source>
        <dbReference type="EMBL" id="KAL0444922.1"/>
    </source>
</evidence>
<dbReference type="PANTHER" id="PTHR33116:SF66">
    <property type="entry name" value="REVERSE TRANSCRIPTASE ZINC-BINDING DOMAIN-CONTAINING PROTEIN"/>
    <property type="match status" value="1"/>
</dbReference>
<accession>A0AAW2WT72</accession>
<feature type="domain" description="Reverse transcriptase zinc-binding" evidence="1">
    <location>
        <begin position="215"/>
        <end position="295"/>
    </location>
</feature>
<gene>
    <name evidence="2" type="ORF">Slati_2214900</name>
</gene>
<sequence length="390" mass="44487">MCNEDGGFQEEDPSPIRNVHSVQVIKEALTEFAAMSGLQVNPMKSQIILSRSVQSQRQQIIDLIRFQEGNLPIKFGGYFRRTNTPFGWLGCCYIDSKIRLLWTAKVSNATWCWKKLVKLSSLIKPGLVYRVGDDNKFKLWLDLWHERGPFITSFPTGPSITGLPSDTLLQEVLQQGQWAWPSETDFDINEIISSLPTTNPGESDSILWNTNSGQFSTVAAMALLQPSTSYVQWHSLLEGKFKILRHNFILWLAIKERLSTMDRPWIGQQGDDCVLCDSNSTESHSHLFFHCAYSRRALTEIKRSVRFHWPGFDWQTAVLWASRRWRGSHLLNAASRSMLASLVYHLWLECNNKRFKATTSAAESLALRAIEDVRLRIISANIKPSLQVAV</sequence>
<dbReference type="InterPro" id="IPR026960">
    <property type="entry name" value="RVT-Znf"/>
</dbReference>
<proteinExistence type="predicted"/>
<dbReference type="AlphaFoldDB" id="A0AAW2WT72"/>
<organism evidence="2">
    <name type="scientific">Sesamum latifolium</name>
    <dbReference type="NCBI Taxonomy" id="2727402"/>
    <lineage>
        <taxon>Eukaryota</taxon>
        <taxon>Viridiplantae</taxon>
        <taxon>Streptophyta</taxon>
        <taxon>Embryophyta</taxon>
        <taxon>Tracheophyta</taxon>
        <taxon>Spermatophyta</taxon>
        <taxon>Magnoliopsida</taxon>
        <taxon>eudicotyledons</taxon>
        <taxon>Gunneridae</taxon>
        <taxon>Pentapetalae</taxon>
        <taxon>asterids</taxon>
        <taxon>lamiids</taxon>
        <taxon>Lamiales</taxon>
        <taxon>Pedaliaceae</taxon>
        <taxon>Sesamum</taxon>
    </lineage>
</organism>
<comment type="caution">
    <text evidence="2">The sequence shown here is derived from an EMBL/GenBank/DDBJ whole genome shotgun (WGS) entry which is preliminary data.</text>
</comment>
<dbReference type="Pfam" id="PF13966">
    <property type="entry name" value="zf-RVT"/>
    <property type="match status" value="1"/>
</dbReference>
<dbReference type="PANTHER" id="PTHR33116">
    <property type="entry name" value="REVERSE TRANSCRIPTASE ZINC-BINDING DOMAIN-CONTAINING PROTEIN-RELATED-RELATED"/>
    <property type="match status" value="1"/>
</dbReference>
<name>A0AAW2WT72_9LAMI</name>
<reference evidence="2" key="2">
    <citation type="journal article" date="2024" name="Plant">
        <title>Genomic evolution and insights into agronomic trait innovations of Sesamum species.</title>
        <authorList>
            <person name="Miao H."/>
            <person name="Wang L."/>
            <person name="Qu L."/>
            <person name="Liu H."/>
            <person name="Sun Y."/>
            <person name="Le M."/>
            <person name="Wang Q."/>
            <person name="Wei S."/>
            <person name="Zheng Y."/>
            <person name="Lin W."/>
            <person name="Duan Y."/>
            <person name="Cao H."/>
            <person name="Xiong S."/>
            <person name="Wang X."/>
            <person name="Wei L."/>
            <person name="Li C."/>
            <person name="Ma Q."/>
            <person name="Ju M."/>
            <person name="Zhao R."/>
            <person name="Li G."/>
            <person name="Mu C."/>
            <person name="Tian Q."/>
            <person name="Mei H."/>
            <person name="Zhang T."/>
            <person name="Gao T."/>
            <person name="Zhang H."/>
        </authorList>
    </citation>
    <scope>NUCLEOTIDE SEQUENCE</scope>
    <source>
        <strain evidence="2">KEN1</strain>
    </source>
</reference>
<reference evidence="2" key="1">
    <citation type="submission" date="2020-06" db="EMBL/GenBank/DDBJ databases">
        <authorList>
            <person name="Li T."/>
            <person name="Hu X."/>
            <person name="Zhang T."/>
            <person name="Song X."/>
            <person name="Zhang H."/>
            <person name="Dai N."/>
            <person name="Sheng W."/>
            <person name="Hou X."/>
            <person name="Wei L."/>
        </authorList>
    </citation>
    <scope>NUCLEOTIDE SEQUENCE</scope>
    <source>
        <strain evidence="2">KEN1</strain>
        <tissue evidence="2">Leaf</tissue>
    </source>
</reference>